<dbReference type="GO" id="GO:0005634">
    <property type="term" value="C:nucleus"/>
    <property type="evidence" value="ECO:0007669"/>
    <property type="project" value="UniProtKB-SubCell"/>
</dbReference>
<evidence type="ECO:0000256" key="2">
    <source>
        <dbReference type="ARBA" id="ARBA00004123"/>
    </source>
</evidence>
<dbReference type="AlphaFoldDB" id="S2JW36"/>
<feature type="compositionally biased region" description="Basic and acidic residues" evidence="8">
    <location>
        <begin position="7"/>
        <end position="17"/>
    </location>
</feature>
<dbReference type="Proteomes" id="UP000014254">
    <property type="component" value="Unassembled WGS sequence"/>
</dbReference>
<keyword evidence="6" id="KW-0963">Cytoplasm</keyword>
<dbReference type="InterPro" id="IPR039024">
    <property type="entry name" value="RTC4"/>
</dbReference>
<sequence>MAPLDSHQIKREEDHAQKNRRSSVSTDEEEDGDDFRSDTKPGDTFTMPKKKTASSSSNSLNTPSKRSASSTSSMKIDAIFDSATPSETFLTNSNNAKKDPNPFSSKRQGETLRVPAKKKSKIDEELKRMQGSLKEIKKADEREPHESQRKCDFCGEQLYPITEAIREALEELEKKNAIYTKRQNQRYKDMNAASSFSTPTGYVISRPIPNDEKDQFCRLHRIQLVTIPEGIRNGYPRKIDFDKIEKRIDSFRSELEDVICGVINSEYKNLAENAYKEQGQAKARSVMSVLNRFTATLPGYYGPKGAAVILKVLTKLYIDTGYLHKHLVSSQLPLEFLQQVLVPEVGFRLIRRDLMEKRKGAPFPRLTEKAKTIMKDSAAYGNAMFPVEDAEIDDDRAAKITYIHDDEDKDGDDQDDDDDQIEMNEVYTIDSD</sequence>
<feature type="compositionally biased region" description="Acidic residues" evidence="8">
    <location>
        <begin position="407"/>
        <end position="422"/>
    </location>
</feature>
<keyword evidence="11" id="KW-1185">Reference proteome</keyword>
<comment type="subcellular location">
    <subcellularLocation>
        <location evidence="3">Cytoplasm</location>
    </subcellularLocation>
    <subcellularLocation>
        <location evidence="2">Nucleus</location>
    </subcellularLocation>
</comment>
<dbReference type="Pfam" id="PF14474">
    <property type="entry name" value="RTC4"/>
    <property type="match status" value="1"/>
</dbReference>
<dbReference type="SMART" id="SM01312">
    <property type="entry name" value="RTC4"/>
    <property type="match status" value="1"/>
</dbReference>
<feature type="compositionally biased region" description="Basic and acidic residues" evidence="8">
    <location>
        <begin position="121"/>
        <end position="148"/>
    </location>
</feature>
<feature type="region of interest" description="Disordered" evidence="8">
    <location>
        <begin position="1"/>
        <end position="73"/>
    </location>
</feature>
<evidence type="ECO:0000256" key="3">
    <source>
        <dbReference type="ARBA" id="ARBA00004496"/>
    </source>
</evidence>
<protein>
    <recommendedName>
        <fullName evidence="5">Restriction of telomere capping protein 4</fullName>
    </recommendedName>
</protein>
<dbReference type="InParanoid" id="S2JW36"/>
<feature type="region of interest" description="Disordered" evidence="8">
    <location>
        <begin position="85"/>
        <end position="148"/>
    </location>
</feature>
<reference evidence="11" key="1">
    <citation type="submission" date="2013-05" db="EMBL/GenBank/DDBJ databases">
        <title>The Genome sequence of Mucor circinelloides f. circinelloides 1006PhL.</title>
        <authorList>
            <consortium name="The Broad Institute Genomics Platform"/>
            <person name="Cuomo C."/>
            <person name="Earl A."/>
            <person name="Findley K."/>
            <person name="Lee S.C."/>
            <person name="Walker B."/>
            <person name="Young S."/>
            <person name="Zeng Q."/>
            <person name="Gargeya S."/>
            <person name="Fitzgerald M."/>
            <person name="Haas B."/>
            <person name="Abouelleil A."/>
            <person name="Allen A.W."/>
            <person name="Alvarado L."/>
            <person name="Arachchi H.M."/>
            <person name="Berlin A.M."/>
            <person name="Chapman S.B."/>
            <person name="Gainer-Dewar J."/>
            <person name="Goldberg J."/>
            <person name="Griggs A."/>
            <person name="Gujja S."/>
            <person name="Hansen M."/>
            <person name="Howarth C."/>
            <person name="Imamovic A."/>
            <person name="Ireland A."/>
            <person name="Larimer J."/>
            <person name="McCowan C."/>
            <person name="Murphy C."/>
            <person name="Pearson M."/>
            <person name="Poon T.W."/>
            <person name="Priest M."/>
            <person name="Roberts A."/>
            <person name="Saif S."/>
            <person name="Shea T."/>
            <person name="Sisk P."/>
            <person name="Sykes S."/>
            <person name="Wortman J."/>
            <person name="Nusbaum C."/>
            <person name="Birren B."/>
        </authorList>
    </citation>
    <scope>NUCLEOTIDE SEQUENCE [LARGE SCALE GENOMIC DNA]</scope>
    <source>
        <strain evidence="11">1006PhL</strain>
    </source>
</reference>
<feature type="domain" description="Restriction of telomere capping protein 4 C-terminal" evidence="9">
    <location>
        <begin position="258"/>
        <end position="387"/>
    </location>
</feature>
<gene>
    <name evidence="10" type="ORF">HMPREF1544_09186</name>
</gene>
<dbReference type="PANTHER" id="PTHR41391">
    <property type="entry name" value="RESTRICTION OF TELOMERE CAPPING PROTEIN 4"/>
    <property type="match status" value="1"/>
</dbReference>
<dbReference type="STRING" id="1220926.S2JW36"/>
<evidence type="ECO:0000256" key="8">
    <source>
        <dbReference type="SAM" id="MobiDB-lite"/>
    </source>
</evidence>
<evidence type="ECO:0000313" key="10">
    <source>
        <dbReference type="EMBL" id="EPB84055.1"/>
    </source>
</evidence>
<comment type="function">
    <text evidence="1">May be involved in a process influencing telomere capping.</text>
</comment>
<dbReference type="OMA" id="HRIECEL"/>
<proteinExistence type="inferred from homology"/>
<name>S2JW36_MUCC1</name>
<dbReference type="EMBL" id="KE124050">
    <property type="protein sequence ID" value="EPB84055.1"/>
    <property type="molecule type" value="Genomic_DNA"/>
</dbReference>
<dbReference type="OrthoDB" id="128308at2759"/>
<evidence type="ECO:0000259" key="9">
    <source>
        <dbReference type="SMART" id="SM01312"/>
    </source>
</evidence>
<dbReference type="PANTHER" id="PTHR41391:SF1">
    <property type="entry name" value="RESTRICTION OF TELOMERE CAPPING PROTEIN 4"/>
    <property type="match status" value="1"/>
</dbReference>
<comment type="similarity">
    <text evidence="4">Belongs to the RTC4 family.</text>
</comment>
<evidence type="ECO:0000313" key="11">
    <source>
        <dbReference type="Proteomes" id="UP000014254"/>
    </source>
</evidence>
<dbReference type="GO" id="GO:0005737">
    <property type="term" value="C:cytoplasm"/>
    <property type="evidence" value="ECO:0007669"/>
    <property type="project" value="UniProtKB-SubCell"/>
</dbReference>
<evidence type="ECO:0000256" key="6">
    <source>
        <dbReference type="ARBA" id="ARBA00022490"/>
    </source>
</evidence>
<dbReference type="InterPro" id="IPR028094">
    <property type="entry name" value="RTC4_C"/>
</dbReference>
<feature type="compositionally biased region" description="Polar residues" evidence="8">
    <location>
        <begin position="85"/>
        <end position="95"/>
    </location>
</feature>
<dbReference type="eggNOG" id="ENOG502S92B">
    <property type="taxonomic scope" value="Eukaryota"/>
</dbReference>
<evidence type="ECO:0000256" key="1">
    <source>
        <dbReference type="ARBA" id="ARBA00002738"/>
    </source>
</evidence>
<accession>S2JW36</accession>
<organism evidence="10 11">
    <name type="scientific">Mucor circinelloides f. circinelloides (strain 1006PhL)</name>
    <name type="common">Mucormycosis agent</name>
    <name type="synonym">Calyptromyces circinelloides</name>
    <dbReference type="NCBI Taxonomy" id="1220926"/>
    <lineage>
        <taxon>Eukaryota</taxon>
        <taxon>Fungi</taxon>
        <taxon>Fungi incertae sedis</taxon>
        <taxon>Mucoromycota</taxon>
        <taxon>Mucoromycotina</taxon>
        <taxon>Mucoromycetes</taxon>
        <taxon>Mucorales</taxon>
        <taxon>Mucorineae</taxon>
        <taxon>Mucoraceae</taxon>
        <taxon>Mucor</taxon>
    </lineage>
</organism>
<feature type="compositionally biased region" description="Low complexity" evidence="8">
    <location>
        <begin position="53"/>
        <end position="73"/>
    </location>
</feature>
<dbReference type="VEuPathDB" id="FungiDB:HMPREF1544_09186"/>
<evidence type="ECO:0000256" key="7">
    <source>
        <dbReference type="ARBA" id="ARBA00023242"/>
    </source>
</evidence>
<evidence type="ECO:0000256" key="4">
    <source>
        <dbReference type="ARBA" id="ARBA00009461"/>
    </source>
</evidence>
<feature type="region of interest" description="Disordered" evidence="8">
    <location>
        <begin position="402"/>
        <end position="432"/>
    </location>
</feature>
<keyword evidence="7" id="KW-0539">Nucleus</keyword>
<evidence type="ECO:0000256" key="5">
    <source>
        <dbReference type="ARBA" id="ARBA00015162"/>
    </source>
</evidence>